<reference evidence="1 2" key="1">
    <citation type="journal article" date="2018" name="Front. Plant Sci.">
        <title>Red Clover (Trifolium pratense) and Zigzag Clover (T. medium) - A Picture of Genomic Similarities and Differences.</title>
        <authorList>
            <person name="Dluhosova J."/>
            <person name="Istvanek J."/>
            <person name="Nedelnik J."/>
            <person name="Repkova J."/>
        </authorList>
    </citation>
    <scope>NUCLEOTIDE SEQUENCE [LARGE SCALE GENOMIC DNA]</scope>
    <source>
        <strain evidence="2">cv. 10/8</strain>
        <tissue evidence="1">Leaf</tissue>
    </source>
</reference>
<proteinExistence type="predicted"/>
<protein>
    <submittedName>
        <fullName evidence="1">Uncharacterized protein</fullName>
    </submittedName>
</protein>
<dbReference type="Proteomes" id="UP000265520">
    <property type="component" value="Unassembled WGS sequence"/>
</dbReference>
<organism evidence="1 2">
    <name type="scientific">Trifolium medium</name>
    <dbReference type="NCBI Taxonomy" id="97028"/>
    <lineage>
        <taxon>Eukaryota</taxon>
        <taxon>Viridiplantae</taxon>
        <taxon>Streptophyta</taxon>
        <taxon>Embryophyta</taxon>
        <taxon>Tracheophyta</taxon>
        <taxon>Spermatophyta</taxon>
        <taxon>Magnoliopsida</taxon>
        <taxon>eudicotyledons</taxon>
        <taxon>Gunneridae</taxon>
        <taxon>Pentapetalae</taxon>
        <taxon>rosids</taxon>
        <taxon>fabids</taxon>
        <taxon>Fabales</taxon>
        <taxon>Fabaceae</taxon>
        <taxon>Papilionoideae</taxon>
        <taxon>50 kb inversion clade</taxon>
        <taxon>NPAAA clade</taxon>
        <taxon>Hologalegina</taxon>
        <taxon>IRL clade</taxon>
        <taxon>Trifolieae</taxon>
        <taxon>Trifolium</taxon>
    </lineage>
</organism>
<name>A0A392NB21_9FABA</name>
<evidence type="ECO:0000313" key="1">
    <source>
        <dbReference type="EMBL" id="MCH95664.1"/>
    </source>
</evidence>
<dbReference type="AlphaFoldDB" id="A0A392NB21"/>
<dbReference type="EMBL" id="LXQA010030385">
    <property type="protein sequence ID" value="MCH95664.1"/>
    <property type="molecule type" value="Genomic_DNA"/>
</dbReference>
<comment type="caution">
    <text evidence="1">The sequence shown here is derived from an EMBL/GenBank/DDBJ whole genome shotgun (WGS) entry which is preliminary data.</text>
</comment>
<evidence type="ECO:0000313" key="2">
    <source>
        <dbReference type="Proteomes" id="UP000265520"/>
    </source>
</evidence>
<keyword evidence="2" id="KW-1185">Reference proteome</keyword>
<accession>A0A392NB21</accession>
<sequence>MASISMAAVAPWSIKNACGEGEWFGDTYLSCIIEEEDYHNGGRDSYSEGDDDDDSGYDYAPAQGFKLRSASAIAAAVLLMR</sequence>